<dbReference type="PIRSF" id="PIRSF036948">
    <property type="entry name" value="TOM1"/>
    <property type="match status" value="1"/>
</dbReference>
<dbReference type="InterPro" id="IPR002014">
    <property type="entry name" value="VHS_dom"/>
</dbReference>
<dbReference type="GO" id="GO:0035091">
    <property type="term" value="F:phosphatidylinositol binding"/>
    <property type="evidence" value="ECO:0007669"/>
    <property type="project" value="InterPro"/>
</dbReference>
<evidence type="ECO:0000256" key="1">
    <source>
        <dbReference type="SAM" id="MobiDB-lite"/>
    </source>
</evidence>
<evidence type="ECO:0000259" key="2">
    <source>
        <dbReference type="PROSITE" id="PS50179"/>
    </source>
</evidence>
<organism evidence="3 4">
    <name type="scientific">Nesidiocoris tenuis</name>
    <dbReference type="NCBI Taxonomy" id="355587"/>
    <lineage>
        <taxon>Eukaryota</taxon>
        <taxon>Metazoa</taxon>
        <taxon>Ecdysozoa</taxon>
        <taxon>Arthropoda</taxon>
        <taxon>Hexapoda</taxon>
        <taxon>Insecta</taxon>
        <taxon>Pterygota</taxon>
        <taxon>Neoptera</taxon>
        <taxon>Paraneoptera</taxon>
        <taxon>Hemiptera</taxon>
        <taxon>Heteroptera</taxon>
        <taxon>Panheteroptera</taxon>
        <taxon>Cimicomorpha</taxon>
        <taxon>Miridae</taxon>
        <taxon>Dicyphina</taxon>
        <taxon>Nesidiocoris</taxon>
    </lineage>
</organism>
<keyword evidence="4" id="KW-1185">Reference proteome</keyword>
<dbReference type="Pfam" id="PF00790">
    <property type="entry name" value="VHS"/>
    <property type="match status" value="1"/>
</dbReference>
<dbReference type="AlphaFoldDB" id="A0A6H5FZF6"/>
<dbReference type="OrthoDB" id="2018246at2759"/>
<dbReference type="CDD" id="cd03565">
    <property type="entry name" value="VHS_Tom1_like"/>
    <property type="match status" value="1"/>
</dbReference>
<dbReference type="InterPro" id="IPR014645">
    <property type="entry name" value="TOM1"/>
</dbReference>
<proteinExistence type="predicted"/>
<gene>
    <name evidence="3" type="ORF">NTEN_LOCUS2023</name>
</gene>
<dbReference type="SUPFAM" id="SSF48464">
    <property type="entry name" value="ENTH/VHS domain"/>
    <property type="match status" value="1"/>
</dbReference>
<evidence type="ECO:0000313" key="4">
    <source>
        <dbReference type="Proteomes" id="UP000479000"/>
    </source>
</evidence>
<dbReference type="GO" id="GO:0007165">
    <property type="term" value="P:signal transduction"/>
    <property type="evidence" value="ECO:0007669"/>
    <property type="project" value="TreeGrafter"/>
</dbReference>
<feature type="compositionally biased region" description="Low complexity" evidence="1">
    <location>
        <begin position="288"/>
        <end position="302"/>
    </location>
</feature>
<dbReference type="PANTHER" id="PTHR13856">
    <property type="entry name" value="VHS DOMAIN CONTAINING PROTEIN FAMILY"/>
    <property type="match status" value="1"/>
</dbReference>
<dbReference type="Proteomes" id="UP000479000">
    <property type="component" value="Unassembled WGS sequence"/>
</dbReference>
<evidence type="ECO:0000313" key="3">
    <source>
        <dbReference type="EMBL" id="CAA9995232.1"/>
    </source>
</evidence>
<feature type="region of interest" description="Disordered" evidence="1">
    <location>
        <begin position="261"/>
        <end position="324"/>
    </location>
</feature>
<protein>
    <recommendedName>
        <fullName evidence="2">VHS domain-containing protein</fullName>
    </recommendedName>
</protein>
<accession>A0A6H5FZF6</accession>
<dbReference type="GO" id="GO:0043130">
    <property type="term" value="F:ubiquitin binding"/>
    <property type="evidence" value="ECO:0007669"/>
    <property type="project" value="InterPro"/>
</dbReference>
<dbReference type="InterPro" id="IPR008942">
    <property type="entry name" value="ENTH_VHS"/>
</dbReference>
<dbReference type="PROSITE" id="PS50179">
    <property type="entry name" value="VHS"/>
    <property type="match status" value="1"/>
</dbReference>
<sequence>MTSFLSAVTGNPFSTPVGSKIEQATDGSLASENWALNMEICDLINETEDGPKDAIKAIRKRLQQAVGKNYTIVMFTLTVLETCVKNCGKRFHVLVCNKEFVNELVRLIGPKNGPPQAVQEKVLYLIQSWVDAFHRHPDLRGVVEVYTELKAKGVEFPMTDLDSMAPIHTPKKSVPAKAEVDPAVLSRSPGNGEPTLSLPTIPSLTPEQLTKLRSDLDILQTNMAVFGEMLNEMTPGNEHPSDIQLFNMHKESDFDEMAKWLGEGSMPSLGGPEPESLTSSEFERFLAERAAAAEALPASASPGGNQSQSRKTKKDPHDSSLYAL</sequence>
<dbReference type="GO" id="GO:0005768">
    <property type="term" value="C:endosome"/>
    <property type="evidence" value="ECO:0007669"/>
    <property type="project" value="TreeGrafter"/>
</dbReference>
<dbReference type="GO" id="GO:0030276">
    <property type="term" value="F:clathrin binding"/>
    <property type="evidence" value="ECO:0007669"/>
    <property type="project" value="TreeGrafter"/>
</dbReference>
<dbReference type="SMART" id="SM00288">
    <property type="entry name" value="VHS"/>
    <property type="match status" value="1"/>
</dbReference>
<dbReference type="Gene3D" id="1.20.58.160">
    <property type="match status" value="1"/>
</dbReference>
<feature type="domain" description="VHS" evidence="2">
    <location>
        <begin position="24"/>
        <end position="157"/>
    </location>
</feature>
<dbReference type="PANTHER" id="PTHR13856:SF137">
    <property type="entry name" value="GH05942P"/>
    <property type="match status" value="1"/>
</dbReference>
<dbReference type="InterPro" id="IPR038425">
    <property type="entry name" value="GAT_sf"/>
</dbReference>
<name>A0A6H5FZF6_9HEMI</name>
<dbReference type="EMBL" id="CADCXU010003220">
    <property type="protein sequence ID" value="CAA9995232.1"/>
    <property type="molecule type" value="Genomic_DNA"/>
</dbReference>
<dbReference type="SUPFAM" id="SSF89009">
    <property type="entry name" value="GAT-like domain"/>
    <property type="match status" value="1"/>
</dbReference>
<dbReference type="GO" id="GO:0016020">
    <property type="term" value="C:membrane"/>
    <property type="evidence" value="ECO:0007669"/>
    <property type="project" value="TreeGrafter"/>
</dbReference>
<reference evidence="3 4" key="1">
    <citation type="submission" date="2020-02" db="EMBL/GenBank/DDBJ databases">
        <authorList>
            <person name="Ferguson B K."/>
        </authorList>
    </citation>
    <scope>NUCLEOTIDE SEQUENCE [LARGE SCALE GENOMIC DNA]</scope>
</reference>
<dbReference type="Gene3D" id="1.25.40.90">
    <property type="match status" value="1"/>
</dbReference>